<keyword evidence="2" id="KW-1185">Reference proteome</keyword>
<sequence length="45" mass="4402">MAPGCMPMQRGGQPSEIVSASLLADKGLAAASSLSEKGQVTAASP</sequence>
<organism evidence="1 2">
    <name type="scientific">Erwinia piriflorinigrans CFBP 5888</name>
    <dbReference type="NCBI Taxonomy" id="1161919"/>
    <lineage>
        <taxon>Bacteria</taxon>
        <taxon>Pseudomonadati</taxon>
        <taxon>Pseudomonadota</taxon>
        <taxon>Gammaproteobacteria</taxon>
        <taxon>Enterobacterales</taxon>
        <taxon>Erwiniaceae</taxon>
        <taxon>Erwinia</taxon>
    </lineage>
</organism>
<dbReference type="Proteomes" id="UP000018217">
    <property type="component" value="Unassembled WGS sequence"/>
</dbReference>
<name>V5Z589_9GAMM</name>
<accession>V5Z589</accession>
<gene>
    <name evidence="1" type="ORF">EPIR_0721</name>
</gene>
<dbReference type="EMBL" id="CAHS01000006">
    <property type="protein sequence ID" value="CCG86086.1"/>
    <property type="molecule type" value="Genomic_DNA"/>
</dbReference>
<evidence type="ECO:0000313" key="1">
    <source>
        <dbReference type="EMBL" id="CCG86086.1"/>
    </source>
</evidence>
<dbReference type="AlphaFoldDB" id="V5Z589"/>
<evidence type="ECO:0000313" key="2">
    <source>
        <dbReference type="Proteomes" id="UP000018217"/>
    </source>
</evidence>
<proteinExistence type="predicted"/>
<protein>
    <submittedName>
        <fullName evidence="1">Uncharacterized protein</fullName>
    </submittedName>
</protein>
<comment type="caution">
    <text evidence="1">The sequence shown here is derived from an EMBL/GenBank/DDBJ whole genome shotgun (WGS) entry which is preliminary data.</text>
</comment>
<reference evidence="1 2" key="1">
    <citation type="journal article" date="2013" name="Syst. Appl. Microbiol.">
        <title>Phylogenetic position and virulence apparatus of the pear flower necrosis pathogen Erwinia piriflorinigrans CFBP 5888T as assessed by comparative genomics.</title>
        <authorList>
            <person name="Smits T.H."/>
            <person name="Rezzonico F."/>
            <person name="Lopez M.M."/>
            <person name="Blom J."/>
            <person name="Goesmann A."/>
            <person name="Frey J.E."/>
            <person name="Duffy B."/>
        </authorList>
    </citation>
    <scope>NUCLEOTIDE SEQUENCE [LARGE SCALE GENOMIC DNA]</scope>
    <source>
        <strain evidence="2">CFBP5888</strain>
    </source>
</reference>